<dbReference type="EMBL" id="JACHBR010000002">
    <property type="protein sequence ID" value="MBB5630502.1"/>
    <property type="molecule type" value="Genomic_DNA"/>
</dbReference>
<reference evidence="2 3" key="1">
    <citation type="submission" date="2020-08" db="EMBL/GenBank/DDBJ databases">
        <title>Sequencing the genomes of 1000 actinobacteria strains.</title>
        <authorList>
            <person name="Klenk H.-P."/>
        </authorList>
    </citation>
    <scope>NUCLEOTIDE SEQUENCE [LARGE SCALE GENOMIC DNA]</scope>
    <source>
        <strain evidence="2 3">DSM 45790</strain>
    </source>
</reference>
<accession>A0A7W9DT76</accession>
<dbReference type="AlphaFoldDB" id="A0A7W9DT76"/>
<evidence type="ECO:0000313" key="2">
    <source>
        <dbReference type="EMBL" id="MBB5630502.1"/>
    </source>
</evidence>
<feature type="region of interest" description="Disordered" evidence="1">
    <location>
        <begin position="1"/>
        <end position="22"/>
    </location>
</feature>
<feature type="region of interest" description="Disordered" evidence="1">
    <location>
        <begin position="126"/>
        <end position="157"/>
    </location>
</feature>
<comment type="caution">
    <text evidence="2">The sequence shown here is derived from an EMBL/GenBank/DDBJ whole genome shotgun (WGS) entry which is preliminary data.</text>
</comment>
<sequence>MRPGAPAPWTRRVPSPLRTRQPYPARVLSDGAARVVRQAVANDPVTAAYLAAAMRMIERHLGPGAERVPVDPEDENSLARPLFGFLSQRAVAAEVAGNPVPFPQVGNVSTLRSTWRSRRISSPTCCASACGRSTSPRTATPPAPSTSSRTCRTAPTS</sequence>
<gene>
    <name evidence="2" type="ORF">BJ981_006266</name>
</gene>
<keyword evidence="3" id="KW-1185">Reference proteome</keyword>
<evidence type="ECO:0000313" key="3">
    <source>
        <dbReference type="Proteomes" id="UP000588112"/>
    </source>
</evidence>
<name>A0A7W9DT76_9ACTN</name>
<dbReference type="Proteomes" id="UP000588112">
    <property type="component" value="Unassembled WGS sequence"/>
</dbReference>
<organism evidence="2 3">
    <name type="scientific">Sphaerisporangium krabiense</name>
    <dbReference type="NCBI Taxonomy" id="763782"/>
    <lineage>
        <taxon>Bacteria</taxon>
        <taxon>Bacillati</taxon>
        <taxon>Actinomycetota</taxon>
        <taxon>Actinomycetes</taxon>
        <taxon>Streptosporangiales</taxon>
        <taxon>Streptosporangiaceae</taxon>
        <taxon>Sphaerisporangium</taxon>
    </lineage>
</organism>
<proteinExistence type="predicted"/>
<protein>
    <submittedName>
        <fullName evidence="2">Uncharacterized protein</fullName>
    </submittedName>
</protein>
<feature type="compositionally biased region" description="Low complexity" evidence="1">
    <location>
        <begin position="145"/>
        <end position="157"/>
    </location>
</feature>
<evidence type="ECO:0000256" key="1">
    <source>
        <dbReference type="SAM" id="MobiDB-lite"/>
    </source>
</evidence>